<dbReference type="SUPFAM" id="SSF51735">
    <property type="entry name" value="NAD(P)-binding Rossmann-fold domains"/>
    <property type="match status" value="1"/>
</dbReference>
<accession>A0A383AZR6</accession>
<dbReference type="Pfam" id="PF22725">
    <property type="entry name" value="GFO_IDH_MocA_C3"/>
    <property type="match status" value="1"/>
</dbReference>
<dbReference type="SUPFAM" id="SSF55347">
    <property type="entry name" value="Glyceraldehyde-3-phosphate dehydrogenase-like, C-terminal domain"/>
    <property type="match status" value="1"/>
</dbReference>
<dbReference type="EMBL" id="UINC01196212">
    <property type="protein sequence ID" value="SVE13121.1"/>
    <property type="molecule type" value="Genomic_DNA"/>
</dbReference>
<gene>
    <name evidence="3" type="ORF">METZ01_LOCUS465975</name>
</gene>
<evidence type="ECO:0000259" key="2">
    <source>
        <dbReference type="Pfam" id="PF22725"/>
    </source>
</evidence>
<dbReference type="PANTHER" id="PTHR43377:SF1">
    <property type="entry name" value="BILIVERDIN REDUCTASE A"/>
    <property type="match status" value="1"/>
</dbReference>
<feature type="non-terminal residue" evidence="3">
    <location>
        <position position="1"/>
    </location>
</feature>
<dbReference type="GO" id="GO:0000166">
    <property type="term" value="F:nucleotide binding"/>
    <property type="evidence" value="ECO:0007669"/>
    <property type="project" value="InterPro"/>
</dbReference>
<dbReference type="AlphaFoldDB" id="A0A383AZR6"/>
<evidence type="ECO:0000259" key="1">
    <source>
        <dbReference type="Pfam" id="PF01408"/>
    </source>
</evidence>
<protein>
    <submittedName>
        <fullName evidence="3">Uncharacterized protein</fullName>
    </submittedName>
</protein>
<dbReference type="InterPro" id="IPR000683">
    <property type="entry name" value="Gfo/Idh/MocA-like_OxRdtase_N"/>
</dbReference>
<sequence>RAREIANRHDTAVLPDLEAVCEAAEAVSVVVPTTGHFEVASYMLDSGLHTFIEKPITTTIEDADALIDLARAHGLTLQVGHIERFNGAMRALDGMALSPRFIESHRLASFDPRGTDVSVVHDLMIHDIDLIRHLTHSDIDKVDATGVAVISDQIDIANARIQFENGCVANVTASRISLKKMRKMRLFQRDAYIALDLLEGKSEIYRLLDGDEPVQPGHFAIPVNTGDGRSRKILREAPPADHRELLKL</sequence>
<dbReference type="InterPro" id="IPR051450">
    <property type="entry name" value="Gfo/Idh/MocA_Oxidoreductases"/>
</dbReference>
<feature type="domain" description="Gfo/Idh/MocA-like oxidoreductase N-terminal" evidence="1">
    <location>
        <begin position="1"/>
        <end position="81"/>
    </location>
</feature>
<dbReference type="InterPro" id="IPR055170">
    <property type="entry name" value="GFO_IDH_MocA-like_dom"/>
</dbReference>
<feature type="non-terminal residue" evidence="3">
    <location>
        <position position="248"/>
    </location>
</feature>
<dbReference type="PANTHER" id="PTHR43377">
    <property type="entry name" value="BILIVERDIN REDUCTASE A"/>
    <property type="match status" value="1"/>
</dbReference>
<dbReference type="Gene3D" id="3.30.360.10">
    <property type="entry name" value="Dihydrodipicolinate Reductase, domain 2"/>
    <property type="match status" value="1"/>
</dbReference>
<organism evidence="3">
    <name type="scientific">marine metagenome</name>
    <dbReference type="NCBI Taxonomy" id="408172"/>
    <lineage>
        <taxon>unclassified sequences</taxon>
        <taxon>metagenomes</taxon>
        <taxon>ecological metagenomes</taxon>
    </lineage>
</organism>
<name>A0A383AZR6_9ZZZZ</name>
<evidence type="ECO:0000313" key="3">
    <source>
        <dbReference type="EMBL" id="SVE13121.1"/>
    </source>
</evidence>
<dbReference type="Pfam" id="PF01408">
    <property type="entry name" value="GFO_IDH_MocA"/>
    <property type="match status" value="1"/>
</dbReference>
<reference evidence="3" key="1">
    <citation type="submission" date="2018-05" db="EMBL/GenBank/DDBJ databases">
        <authorList>
            <person name="Lanie J.A."/>
            <person name="Ng W.-L."/>
            <person name="Kazmierczak K.M."/>
            <person name="Andrzejewski T.M."/>
            <person name="Davidsen T.M."/>
            <person name="Wayne K.J."/>
            <person name="Tettelin H."/>
            <person name="Glass J.I."/>
            <person name="Rusch D."/>
            <person name="Podicherti R."/>
            <person name="Tsui H.-C.T."/>
            <person name="Winkler M.E."/>
        </authorList>
    </citation>
    <scope>NUCLEOTIDE SEQUENCE</scope>
</reference>
<dbReference type="Gene3D" id="3.40.50.720">
    <property type="entry name" value="NAD(P)-binding Rossmann-like Domain"/>
    <property type="match status" value="1"/>
</dbReference>
<feature type="domain" description="GFO/IDH/MocA-like oxidoreductase" evidence="2">
    <location>
        <begin position="114"/>
        <end position="180"/>
    </location>
</feature>
<proteinExistence type="predicted"/>
<dbReference type="InterPro" id="IPR036291">
    <property type="entry name" value="NAD(P)-bd_dom_sf"/>
</dbReference>